<reference evidence="2 3" key="1">
    <citation type="journal article" date="2019" name="Commun. Biol.">
        <title>The bagworm genome reveals a unique fibroin gene that provides high tensile strength.</title>
        <authorList>
            <person name="Kono N."/>
            <person name="Nakamura H."/>
            <person name="Ohtoshi R."/>
            <person name="Tomita M."/>
            <person name="Numata K."/>
            <person name="Arakawa K."/>
        </authorList>
    </citation>
    <scope>NUCLEOTIDE SEQUENCE [LARGE SCALE GENOMIC DNA]</scope>
</reference>
<feature type="region of interest" description="Disordered" evidence="1">
    <location>
        <begin position="1"/>
        <end position="26"/>
    </location>
</feature>
<name>A0A4C1VKI3_EUMVA</name>
<evidence type="ECO:0000256" key="1">
    <source>
        <dbReference type="SAM" id="MobiDB-lite"/>
    </source>
</evidence>
<evidence type="ECO:0000313" key="2">
    <source>
        <dbReference type="EMBL" id="GBP38235.1"/>
    </source>
</evidence>
<sequence length="102" mass="11211">MGATSRFMKKNEAKPRISRPLVGPPKGRLLGRHGKGFWLLTDHAKKEEKPALRDSVASYTRASARDFVAIKHSSTGPKAKEADSIASERRGATNAVVWIEIN</sequence>
<gene>
    <name evidence="2" type="ORF">EVAR_18115_1</name>
</gene>
<organism evidence="2 3">
    <name type="scientific">Eumeta variegata</name>
    <name type="common">Bagworm moth</name>
    <name type="synonym">Eumeta japonica</name>
    <dbReference type="NCBI Taxonomy" id="151549"/>
    <lineage>
        <taxon>Eukaryota</taxon>
        <taxon>Metazoa</taxon>
        <taxon>Ecdysozoa</taxon>
        <taxon>Arthropoda</taxon>
        <taxon>Hexapoda</taxon>
        <taxon>Insecta</taxon>
        <taxon>Pterygota</taxon>
        <taxon>Neoptera</taxon>
        <taxon>Endopterygota</taxon>
        <taxon>Lepidoptera</taxon>
        <taxon>Glossata</taxon>
        <taxon>Ditrysia</taxon>
        <taxon>Tineoidea</taxon>
        <taxon>Psychidae</taxon>
        <taxon>Oiketicinae</taxon>
        <taxon>Eumeta</taxon>
    </lineage>
</organism>
<proteinExistence type="predicted"/>
<keyword evidence="3" id="KW-1185">Reference proteome</keyword>
<dbReference type="Proteomes" id="UP000299102">
    <property type="component" value="Unassembled WGS sequence"/>
</dbReference>
<dbReference type="EMBL" id="BGZK01000345">
    <property type="protein sequence ID" value="GBP38235.1"/>
    <property type="molecule type" value="Genomic_DNA"/>
</dbReference>
<accession>A0A4C1VKI3</accession>
<protein>
    <submittedName>
        <fullName evidence="2">Uncharacterized protein</fullName>
    </submittedName>
</protein>
<dbReference type="AlphaFoldDB" id="A0A4C1VKI3"/>
<comment type="caution">
    <text evidence="2">The sequence shown here is derived from an EMBL/GenBank/DDBJ whole genome shotgun (WGS) entry which is preliminary data.</text>
</comment>
<evidence type="ECO:0000313" key="3">
    <source>
        <dbReference type="Proteomes" id="UP000299102"/>
    </source>
</evidence>